<accession>A0AAN9KJY4</accession>
<protein>
    <submittedName>
        <fullName evidence="1">Uncharacterized protein</fullName>
    </submittedName>
</protein>
<keyword evidence="2" id="KW-1185">Reference proteome</keyword>
<comment type="caution">
    <text evidence="1">The sequence shown here is derived from an EMBL/GenBank/DDBJ whole genome shotgun (WGS) entry which is preliminary data.</text>
</comment>
<dbReference type="EMBL" id="JAYKXN010000001">
    <property type="protein sequence ID" value="KAK7317831.1"/>
    <property type="molecule type" value="Genomic_DNA"/>
</dbReference>
<organism evidence="1 2">
    <name type="scientific">Clitoria ternatea</name>
    <name type="common">Butterfly pea</name>
    <dbReference type="NCBI Taxonomy" id="43366"/>
    <lineage>
        <taxon>Eukaryota</taxon>
        <taxon>Viridiplantae</taxon>
        <taxon>Streptophyta</taxon>
        <taxon>Embryophyta</taxon>
        <taxon>Tracheophyta</taxon>
        <taxon>Spermatophyta</taxon>
        <taxon>Magnoliopsida</taxon>
        <taxon>eudicotyledons</taxon>
        <taxon>Gunneridae</taxon>
        <taxon>Pentapetalae</taxon>
        <taxon>rosids</taxon>
        <taxon>fabids</taxon>
        <taxon>Fabales</taxon>
        <taxon>Fabaceae</taxon>
        <taxon>Papilionoideae</taxon>
        <taxon>50 kb inversion clade</taxon>
        <taxon>NPAAA clade</taxon>
        <taxon>indigoferoid/millettioid clade</taxon>
        <taxon>Phaseoleae</taxon>
        <taxon>Clitoria</taxon>
    </lineage>
</organism>
<name>A0AAN9KJY4_CLITE</name>
<reference evidence="1 2" key="1">
    <citation type="submission" date="2024-01" db="EMBL/GenBank/DDBJ databases">
        <title>The genomes of 5 underutilized Papilionoideae crops provide insights into root nodulation and disease resistance.</title>
        <authorList>
            <person name="Yuan L."/>
        </authorList>
    </citation>
    <scope>NUCLEOTIDE SEQUENCE [LARGE SCALE GENOMIC DNA]</scope>
    <source>
        <strain evidence="1">LY-2023</strain>
        <tissue evidence="1">Leaf</tissue>
    </source>
</reference>
<dbReference type="Proteomes" id="UP001359559">
    <property type="component" value="Unassembled WGS sequence"/>
</dbReference>
<dbReference type="AlphaFoldDB" id="A0AAN9KJY4"/>
<proteinExistence type="predicted"/>
<evidence type="ECO:0000313" key="1">
    <source>
        <dbReference type="EMBL" id="KAK7317831.1"/>
    </source>
</evidence>
<gene>
    <name evidence="1" type="ORF">RJT34_02397</name>
</gene>
<evidence type="ECO:0000313" key="2">
    <source>
        <dbReference type="Proteomes" id="UP001359559"/>
    </source>
</evidence>
<sequence length="113" mass="12927">MKKTRTARTMKIQHEESASPVNAVPILSTKGSLSRALVSVEEPLTIVVESSDSNDQRHIGHMLKQKALPLPKSTRINDPKYTRTKFEKMPTQNQLIHFIKNHHKMYPLVNTKK</sequence>